<protein>
    <submittedName>
        <fullName evidence="2">Uncharacterized protein</fullName>
    </submittedName>
</protein>
<gene>
    <name evidence="2" type="ORF">IGS67_06030</name>
</gene>
<keyword evidence="1" id="KW-1133">Transmembrane helix</keyword>
<reference evidence="2 3" key="1">
    <citation type="submission" date="2020-09" db="EMBL/GenBank/DDBJ databases">
        <title>Flavimobilis rhizosphaerae sp. nov., isolated from rhizosphere soil of Spartina alterniflora.</title>
        <authorList>
            <person name="Hanqin C."/>
        </authorList>
    </citation>
    <scope>NUCLEOTIDE SEQUENCE [LARGE SCALE GENOMIC DNA]</scope>
    <source>
        <strain evidence="2 3">GY 10621</strain>
    </source>
</reference>
<keyword evidence="3" id="KW-1185">Reference proteome</keyword>
<evidence type="ECO:0000256" key="1">
    <source>
        <dbReference type="SAM" id="Phobius"/>
    </source>
</evidence>
<feature type="transmembrane region" description="Helical" evidence="1">
    <location>
        <begin position="25"/>
        <end position="47"/>
    </location>
</feature>
<dbReference type="EMBL" id="JACZDF010000002">
    <property type="protein sequence ID" value="MBD9699056.1"/>
    <property type="molecule type" value="Genomic_DNA"/>
</dbReference>
<name>A0ABR9DRP1_9MICO</name>
<sequence>MATRVHARLLAATESGSDRGDVPGWVLVTVMSAGVVLAVWAAAELVLPQVFREAVTSVRRP</sequence>
<keyword evidence="1" id="KW-0812">Transmembrane</keyword>
<evidence type="ECO:0000313" key="3">
    <source>
        <dbReference type="Proteomes" id="UP000642107"/>
    </source>
</evidence>
<evidence type="ECO:0000313" key="2">
    <source>
        <dbReference type="EMBL" id="MBD9699056.1"/>
    </source>
</evidence>
<organism evidence="2 3">
    <name type="scientific">Flavimobilis rhizosphaerae</name>
    <dbReference type="NCBI Taxonomy" id="2775421"/>
    <lineage>
        <taxon>Bacteria</taxon>
        <taxon>Bacillati</taxon>
        <taxon>Actinomycetota</taxon>
        <taxon>Actinomycetes</taxon>
        <taxon>Micrococcales</taxon>
        <taxon>Jonesiaceae</taxon>
        <taxon>Flavimobilis</taxon>
    </lineage>
</organism>
<accession>A0ABR9DRP1</accession>
<proteinExistence type="predicted"/>
<keyword evidence="1" id="KW-0472">Membrane</keyword>
<comment type="caution">
    <text evidence="2">The sequence shown here is derived from an EMBL/GenBank/DDBJ whole genome shotgun (WGS) entry which is preliminary data.</text>
</comment>
<dbReference type="Proteomes" id="UP000642107">
    <property type="component" value="Unassembled WGS sequence"/>
</dbReference>